<dbReference type="Proteomes" id="UP000446768">
    <property type="component" value="Unassembled WGS sequence"/>
</dbReference>
<name>A0A7X2IML8_9BURK</name>
<reference evidence="1 2" key="1">
    <citation type="submission" date="2019-11" db="EMBL/GenBank/DDBJ databases">
        <title>Novel species isolated from a subtropical stream in China.</title>
        <authorList>
            <person name="Lu H."/>
        </authorList>
    </citation>
    <scope>NUCLEOTIDE SEQUENCE [LARGE SCALE GENOMIC DNA]</scope>
    <source>
        <strain evidence="1 2">FT92W</strain>
    </source>
</reference>
<evidence type="ECO:0000313" key="2">
    <source>
        <dbReference type="Proteomes" id="UP000446768"/>
    </source>
</evidence>
<comment type="caution">
    <text evidence="1">The sequence shown here is derived from an EMBL/GenBank/DDBJ whole genome shotgun (WGS) entry which is preliminary data.</text>
</comment>
<dbReference type="EMBL" id="WKJJ01000007">
    <property type="protein sequence ID" value="MRV72538.1"/>
    <property type="molecule type" value="Genomic_DNA"/>
</dbReference>
<keyword evidence="2" id="KW-1185">Reference proteome</keyword>
<protein>
    <submittedName>
        <fullName evidence="1">Uncharacterized protein</fullName>
    </submittedName>
</protein>
<sequence length="78" mass="9198">MKKSTLCAHLLVSQDGGRTLEQGERIVFTLFNEHFPLENFQIWNGQLNDGWCEEYLRTHPSPLEVDVVQFIQIFWDMT</sequence>
<dbReference type="AlphaFoldDB" id="A0A7X2IML8"/>
<gene>
    <name evidence="1" type="ORF">GJ700_12540</name>
</gene>
<accession>A0A7X2IML8</accession>
<organism evidence="1 2">
    <name type="scientific">Pseudoduganella rivuli</name>
    <dbReference type="NCBI Taxonomy" id="2666085"/>
    <lineage>
        <taxon>Bacteria</taxon>
        <taxon>Pseudomonadati</taxon>
        <taxon>Pseudomonadota</taxon>
        <taxon>Betaproteobacteria</taxon>
        <taxon>Burkholderiales</taxon>
        <taxon>Oxalobacteraceae</taxon>
        <taxon>Telluria group</taxon>
        <taxon>Pseudoduganella</taxon>
    </lineage>
</organism>
<evidence type="ECO:0000313" key="1">
    <source>
        <dbReference type="EMBL" id="MRV72538.1"/>
    </source>
</evidence>
<proteinExistence type="predicted"/>
<dbReference type="RefSeq" id="WP_154374217.1">
    <property type="nucleotide sequence ID" value="NZ_WKJJ01000007.1"/>
</dbReference>